<dbReference type="Ensembl" id="ENSSDAT00000018002.1">
    <property type="protein sequence ID" value="ENSSDAP00000015855.1"/>
    <property type="gene ID" value="ENSSDAG00000014329.1"/>
</dbReference>
<accession>A0A8C9PUF8</accession>
<dbReference type="Proteomes" id="UP000694422">
    <property type="component" value="Unplaced"/>
</dbReference>
<sequence>KTNPNVTYNFKIETLETVQESEEGKRNCWKNKFIPKTPSKEETEKGGGDTSLHQETTEVDQLLQGLCGSSGERFSSSFCSQPCLSVRLPPSHILCLLHPHSLGGGHCCLGYSLIPYGFPYRGLGGLL</sequence>
<keyword evidence="3" id="KW-1185">Reference proteome</keyword>
<reference evidence="2" key="2">
    <citation type="submission" date="2025-09" db="UniProtKB">
        <authorList>
            <consortium name="Ensembl"/>
        </authorList>
    </citation>
    <scope>IDENTIFICATION</scope>
</reference>
<proteinExistence type="predicted"/>
<evidence type="ECO:0000313" key="2">
    <source>
        <dbReference type="Ensembl" id="ENSSDAP00000015855.1"/>
    </source>
</evidence>
<reference evidence="2" key="1">
    <citation type="submission" date="2025-08" db="UniProtKB">
        <authorList>
            <consortium name="Ensembl"/>
        </authorList>
    </citation>
    <scope>IDENTIFICATION</scope>
</reference>
<feature type="compositionally biased region" description="Basic and acidic residues" evidence="1">
    <location>
        <begin position="38"/>
        <end position="47"/>
    </location>
</feature>
<dbReference type="AlphaFoldDB" id="A0A8C9PUF8"/>
<organism evidence="2 3">
    <name type="scientific">Spermophilus dauricus</name>
    <name type="common">Daurian ground squirrel</name>
    <dbReference type="NCBI Taxonomy" id="99837"/>
    <lineage>
        <taxon>Eukaryota</taxon>
        <taxon>Metazoa</taxon>
        <taxon>Chordata</taxon>
        <taxon>Craniata</taxon>
        <taxon>Vertebrata</taxon>
        <taxon>Euteleostomi</taxon>
        <taxon>Mammalia</taxon>
        <taxon>Eutheria</taxon>
        <taxon>Euarchontoglires</taxon>
        <taxon>Glires</taxon>
        <taxon>Rodentia</taxon>
        <taxon>Sciuromorpha</taxon>
        <taxon>Sciuridae</taxon>
        <taxon>Xerinae</taxon>
        <taxon>Marmotini</taxon>
        <taxon>Spermophilus</taxon>
    </lineage>
</organism>
<protein>
    <submittedName>
        <fullName evidence="2">Uncharacterized protein</fullName>
    </submittedName>
</protein>
<feature type="region of interest" description="Disordered" evidence="1">
    <location>
        <begin position="19"/>
        <end position="53"/>
    </location>
</feature>
<name>A0A8C9PUF8_SPEDA</name>
<evidence type="ECO:0000256" key="1">
    <source>
        <dbReference type="SAM" id="MobiDB-lite"/>
    </source>
</evidence>
<evidence type="ECO:0000313" key="3">
    <source>
        <dbReference type="Proteomes" id="UP000694422"/>
    </source>
</evidence>